<evidence type="ECO:0000313" key="14">
    <source>
        <dbReference type="Proteomes" id="UP000219621"/>
    </source>
</evidence>
<dbReference type="PANTHER" id="PTHR35809">
    <property type="entry name" value="ARCHAETIDYLSERINE DECARBOXYLASE PROENZYME-RELATED"/>
    <property type="match status" value="1"/>
</dbReference>
<evidence type="ECO:0000256" key="7">
    <source>
        <dbReference type="ARBA" id="ARBA00023209"/>
    </source>
</evidence>
<keyword evidence="8 11" id="KW-0456">Lyase</keyword>
<reference evidence="13 14" key="1">
    <citation type="submission" date="2017-09" db="EMBL/GenBank/DDBJ databases">
        <authorList>
            <person name="Ehlers B."/>
            <person name="Leendertz F.H."/>
        </authorList>
    </citation>
    <scope>NUCLEOTIDE SEQUENCE [LARGE SCALE GENOMIC DNA]</scope>
    <source>
        <strain evidence="13 14">USBA 140</strain>
    </source>
</reference>
<comment type="subunit">
    <text evidence="11">Heterodimer of a large membrane-associated beta subunit and a small pyruvoyl-containing alpha subunit.</text>
</comment>
<evidence type="ECO:0000256" key="12">
    <source>
        <dbReference type="SAM" id="Phobius"/>
    </source>
</evidence>
<comment type="function">
    <text evidence="11">Catalyzes the formation of phosphatidylethanolamine (PtdEtn) from phosphatidylserine (PtdSer).</text>
</comment>
<comment type="catalytic activity">
    <reaction evidence="11">
        <text>a 1,2-diacyl-sn-glycero-3-phospho-L-serine + H(+) = a 1,2-diacyl-sn-glycero-3-phosphoethanolamine + CO2</text>
        <dbReference type="Rhea" id="RHEA:20828"/>
        <dbReference type="ChEBI" id="CHEBI:15378"/>
        <dbReference type="ChEBI" id="CHEBI:16526"/>
        <dbReference type="ChEBI" id="CHEBI:57262"/>
        <dbReference type="ChEBI" id="CHEBI:64612"/>
        <dbReference type="EC" id="4.1.1.65"/>
    </reaction>
</comment>
<gene>
    <name evidence="11" type="primary">psd</name>
    <name evidence="13" type="ORF">SAMN05421508_101289</name>
</gene>
<accession>A0A286G2F0</accession>
<feature type="site" description="Cleavage (non-hydrolytic); by autocatalysis" evidence="11">
    <location>
        <begin position="193"/>
        <end position="194"/>
    </location>
</feature>
<evidence type="ECO:0000256" key="8">
    <source>
        <dbReference type="ARBA" id="ARBA00023239"/>
    </source>
</evidence>
<dbReference type="GO" id="GO:0006646">
    <property type="term" value="P:phosphatidylethanolamine biosynthetic process"/>
    <property type="evidence" value="ECO:0007669"/>
    <property type="project" value="UniProtKB-UniRule"/>
</dbReference>
<dbReference type="GO" id="GO:0005886">
    <property type="term" value="C:plasma membrane"/>
    <property type="evidence" value="ECO:0007669"/>
    <property type="project" value="UniProtKB-SubCell"/>
</dbReference>
<name>A0A286G2F0_9PROT</name>
<dbReference type="HAMAP" id="MF_00664">
    <property type="entry name" value="PS_decarb_PSD_A"/>
    <property type="match status" value="1"/>
</dbReference>
<comment type="PTM">
    <text evidence="11">Is synthesized initially as an inactive proenzyme. Formation of the active enzyme involves a self-maturation process in which the active site pyruvoyl group is generated from an internal serine residue via an autocatalytic post-translational modification. Two non-identical subunits are generated from the proenzyme in this reaction, and the pyruvate is formed at the N-terminus of the alpha chain, which is derived from the carboxyl end of the proenzyme. The post-translation cleavage follows an unusual pathway, termed non-hydrolytic serinolysis, in which the side chain hydroxyl group of the serine supplies its oxygen atom to form the C-terminus of the beta chain, while the remainder of the serine residue undergoes an oxidative deamination to produce ammonia and the pyruvoyl prosthetic group on the alpha chain.</text>
</comment>
<keyword evidence="12" id="KW-1133">Transmembrane helix</keyword>
<evidence type="ECO:0000256" key="3">
    <source>
        <dbReference type="ARBA" id="ARBA00022793"/>
    </source>
</evidence>
<keyword evidence="1 11" id="KW-1003">Cell membrane</keyword>
<evidence type="ECO:0000256" key="11">
    <source>
        <dbReference type="HAMAP-Rule" id="MF_00664"/>
    </source>
</evidence>
<comment type="pathway">
    <text evidence="11">Phospholipid metabolism; phosphatidylethanolamine biosynthesis; phosphatidylethanolamine from CDP-diacylglycerol: step 2/2.</text>
</comment>
<dbReference type="OrthoDB" id="9790893at2"/>
<dbReference type="PANTHER" id="PTHR35809:SF1">
    <property type="entry name" value="ARCHAETIDYLSERINE DECARBOXYLASE PROENZYME-RELATED"/>
    <property type="match status" value="1"/>
</dbReference>
<dbReference type="RefSeq" id="WP_097277186.1">
    <property type="nucleotide sequence ID" value="NZ_OCNJ01000001.1"/>
</dbReference>
<feature type="chain" id="PRO_5023454276" description="Phosphatidylserine decarboxylase beta chain" evidence="11">
    <location>
        <begin position="1"/>
        <end position="193"/>
    </location>
</feature>
<keyword evidence="5 11" id="KW-0472">Membrane</keyword>
<sequence length="236" mass="26525">MTTEFNVSWRRYLLPPLHPEGPKFVAIFAVIGLLLWWAWEPLGFVGAALTVWCFYFFRDPDRSTPIRSGLIITPASGIVSLITHVPPPRQLDMGDEPRWRVSVFMSVFDCHVNRVPAGGEIKKIVYVPGKFVNASLDKASEHNERNLVRLEMADGRDIAFVQIAGLVARRIRCDAREGQTFRTGERYGLIRFGSRLDIYLPPGVEPLVTLGQSCISGETVIADALSDEKRREGEAR</sequence>
<feature type="modified residue" description="Pyruvic acid (Ser); by autocatalysis" evidence="11">
    <location>
        <position position="194"/>
    </location>
</feature>
<feature type="transmembrane region" description="Helical" evidence="12">
    <location>
        <begin position="24"/>
        <end position="57"/>
    </location>
</feature>
<comment type="subcellular location">
    <subcellularLocation>
        <location evidence="11">Cell membrane</location>
        <topology evidence="11">Peripheral membrane protein</topology>
    </subcellularLocation>
</comment>
<keyword evidence="12" id="KW-0812">Transmembrane</keyword>
<evidence type="ECO:0000256" key="10">
    <source>
        <dbReference type="ARBA" id="ARBA00023317"/>
    </source>
</evidence>
<keyword evidence="3 11" id="KW-0210">Decarboxylase</keyword>
<keyword evidence="9 11" id="KW-1208">Phospholipid metabolism</keyword>
<keyword evidence="10 11" id="KW-0670">Pyruvate</keyword>
<evidence type="ECO:0000256" key="5">
    <source>
        <dbReference type="ARBA" id="ARBA00023136"/>
    </source>
</evidence>
<keyword evidence="14" id="KW-1185">Reference proteome</keyword>
<evidence type="ECO:0000313" key="13">
    <source>
        <dbReference type="EMBL" id="SOD89648.1"/>
    </source>
</evidence>
<comment type="similarity">
    <text evidence="11">Belongs to the phosphatidylserine decarboxylase family. PSD-A subfamily.</text>
</comment>
<dbReference type="NCBIfam" id="NF003679">
    <property type="entry name" value="PRK05305.1-3"/>
    <property type="match status" value="1"/>
</dbReference>
<feature type="active site" description="Schiff-base intermediate with substrate; via pyruvic acid" evidence="11">
    <location>
        <position position="194"/>
    </location>
</feature>
<comment type="cofactor">
    <cofactor evidence="11">
        <name>pyruvate</name>
        <dbReference type="ChEBI" id="CHEBI:15361"/>
    </cofactor>
    <text evidence="11">Binds 1 pyruvoyl group covalently per subunit.</text>
</comment>
<dbReference type="Pfam" id="PF02666">
    <property type="entry name" value="PS_Dcarbxylase"/>
    <property type="match status" value="1"/>
</dbReference>
<keyword evidence="6 11" id="KW-0865">Zymogen</keyword>
<feature type="chain" id="PRO_5023454275" description="Phosphatidylserine decarboxylase alpha chain" evidence="11">
    <location>
        <begin position="194"/>
        <end position="236"/>
    </location>
</feature>
<keyword evidence="7 11" id="KW-0594">Phospholipid biosynthesis</keyword>
<dbReference type="Proteomes" id="UP000219621">
    <property type="component" value="Unassembled WGS sequence"/>
</dbReference>
<dbReference type="EMBL" id="OCNJ01000001">
    <property type="protein sequence ID" value="SOD89648.1"/>
    <property type="molecule type" value="Genomic_DNA"/>
</dbReference>
<protein>
    <recommendedName>
        <fullName evidence="11">Phosphatidylserine decarboxylase proenzyme</fullName>
        <ecNumber evidence="11">4.1.1.65</ecNumber>
    </recommendedName>
    <component>
        <recommendedName>
            <fullName evidence="11">Phosphatidylserine decarboxylase alpha chain</fullName>
        </recommendedName>
    </component>
    <component>
        <recommendedName>
            <fullName evidence="11">Phosphatidylserine decarboxylase beta chain</fullName>
        </recommendedName>
    </component>
</protein>
<evidence type="ECO:0000256" key="9">
    <source>
        <dbReference type="ARBA" id="ARBA00023264"/>
    </source>
</evidence>
<dbReference type="AlphaFoldDB" id="A0A286G2F0"/>
<evidence type="ECO:0000256" key="1">
    <source>
        <dbReference type="ARBA" id="ARBA00022475"/>
    </source>
</evidence>
<proteinExistence type="inferred from homology"/>
<evidence type="ECO:0000256" key="6">
    <source>
        <dbReference type="ARBA" id="ARBA00023145"/>
    </source>
</evidence>
<dbReference type="InterPro" id="IPR033175">
    <property type="entry name" value="PSD-A"/>
</dbReference>
<dbReference type="EC" id="4.1.1.65" evidence="11"/>
<evidence type="ECO:0000256" key="4">
    <source>
        <dbReference type="ARBA" id="ARBA00023098"/>
    </source>
</evidence>
<dbReference type="UniPathway" id="UPA00558">
    <property type="reaction ID" value="UER00616"/>
</dbReference>
<keyword evidence="4 11" id="KW-0443">Lipid metabolism</keyword>
<evidence type="ECO:0000256" key="2">
    <source>
        <dbReference type="ARBA" id="ARBA00022516"/>
    </source>
</evidence>
<organism evidence="13 14">
    <name type="scientific">Caenispirillum bisanense</name>
    <dbReference type="NCBI Taxonomy" id="414052"/>
    <lineage>
        <taxon>Bacteria</taxon>
        <taxon>Pseudomonadati</taxon>
        <taxon>Pseudomonadota</taxon>
        <taxon>Alphaproteobacteria</taxon>
        <taxon>Rhodospirillales</taxon>
        <taxon>Novispirillaceae</taxon>
        <taxon>Caenispirillum</taxon>
    </lineage>
</organism>
<keyword evidence="2 11" id="KW-0444">Lipid biosynthesis</keyword>
<dbReference type="GO" id="GO:0004609">
    <property type="term" value="F:phosphatidylserine decarboxylase activity"/>
    <property type="evidence" value="ECO:0007669"/>
    <property type="project" value="UniProtKB-UniRule"/>
</dbReference>
<dbReference type="NCBIfam" id="NF003677">
    <property type="entry name" value="PRK05305.1-1"/>
    <property type="match status" value="1"/>
</dbReference>
<dbReference type="InterPro" id="IPR003817">
    <property type="entry name" value="PS_Dcarbxylase"/>
</dbReference>